<dbReference type="PANTHER" id="PTHR35812:SF1">
    <property type="entry name" value="LIPOPROTEIN"/>
    <property type="match status" value="1"/>
</dbReference>
<evidence type="ECO:0000259" key="2">
    <source>
        <dbReference type="Pfam" id="PF07603"/>
    </source>
</evidence>
<evidence type="ECO:0000313" key="4">
    <source>
        <dbReference type="Proteomes" id="UP000227088"/>
    </source>
</evidence>
<feature type="signal peptide" evidence="1">
    <location>
        <begin position="1"/>
        <end position="28"/>
    </location>
</feature>
<accession>A0A1Y5HQF2</accession>
<dbReference type="Proteomes" id="UP000227088">
    <property type="component" value="Unassembled WGS sequence"/>
</dbReference>
<evidence type="ECO:0000256" key="1">
    <source>
        <dbReference type="SAM" id="SignalP"/>
    </source>
</evidence>
<dbReference type="AlphaFoldDB" id="A0A1Y5HQF2"/>
<protein>
    <recommendedName>
        <fullName evidence="2">Lcl C-terminal domain-containing protein</fullName>
    </recommendedName>
</protein>
<evidence type="ECO:0000313" key="3">
    <source>
        <dbReference type="EMBL" id="OUS37055.1"/>
    </source>
</evidence>
<dbReference type="Pfam" id="PF07603">
    <property type="entry name" value="Lcl_C"/>
    <property type="match status" value="1"/>
</dbReference>
<keyword evidence="1" id="KW-0732">Signal</keyword>
<name>A0A1Y5HQF2_OLEAN</name>
<sequence length="200" mass="21446">MNKLFLKLPVLGTVLAASSLILPSISLAQDCYNNPNLITSSSKEFIAHNDGTVTHLQTRIMWQQCLAGISAGPDGACSEGELELLNWQQALQYVQDLNAGGGFAGYTDWRLPNAKELTSVIEYGCSKPAMNLQIFPNMAGTRVWSSTPSVNQASSTYLKTWVADYGDPNAGSGSDGGVVTFANANRETQAYAVHLIRGAQ</sequence>
<dbReference type="EMBL" id="MABE01000644">
    <property type="protein sequence ID" value="OUS37055.1"/>
    <property type="molecule type" value="Genomic_DNA"/>
</dbReference>
<feature type="chain" id="PRO_5012170046" description="Lcl C-terminal domain-containing protein" evidence="1">
    <location>
        <begin position="29"/>
        <end position="200"/>
    </location>
</feature>
<proteinExistence type="predicted"/>
<feature type="domain" description="Lcl C-terminal" evidence="2">
    <location>
        <begin position="51"/>
        <end position="173"/>
    </location>
</feature>
<dbReference type="InterPro" id="IPR011460">
    <property type="entry name" value="Lcl_C"/>
</dbReference>
<dbReference type="PANTHER" id="PTHR35812">
    <property type="entry name" value="LIPOPROTEIN"/>
    <property type="match status" value="1"/>
</dbReference>
<gene>
    <name evidence="3" type="ORF">A9R00_11280</name>
</gene>
<comment type="caution">
    <text evidence="3">The sequence shown here is derived from an EMBL/GenBank/DDBJ whole genome shotgun (WGS) entry which is preliminary data.</text>
</comment>
<reference evidence="4" key="1">
    <citation type="journal article" date="2017" name="Proc. Natl. Acad. Sci. U.S.A.">
        <title>Simulation of Deepwater Horizon oil plume reveals substrate specialization within a complex community of hydrocarbon degraders.</title>
        <authorList>
            <person name="Hu P."/>
            <person name="Dubinsky E.A."/>
            <person name="Probst A.J."/>
            <person name="Wang J."/>
            <person name="Sieber C.M.K."/>
            <person name="Tom L.M."/>
            <person name="Gardinali P."/>
            <person name="Banfield J.F."/>
            <person name="Atlas R.M."/>
            <person name="Andersen G.L."/>
        </authorList>
    </citation>
    <scope>NUCLEOTIDE SEQUENCE [LARGE SCALE GENOMIC DNA]</scope>
</reference>
<organism evidence="3 4">
    <name type="scientific">Oleispira antarctica</name>
    <dbReference type="NCBI Taxonomy" id="188908"/>
    <lineage>
        <taxon>Bacteria</taxon>
        <taxon>Pseudomonadati</taxon>
        <taxon>Pseudomonadota</taxon>
        <taxon>Gammaproteobacteria</taxon>
        <taxon>Oceanospirillales</taxon>
        <taxon>Oceanospirillaceae</taxon>
        <taxon>Oleispira</taxon>
    </lineage>
</organism>